<comment type="caution">
    <text evidence="1">The sequence shown here is derived from an EMBL/GenBank/DDBJ whole genome shotgun (WGS) entry which is preliminary data.</text>
</comment>
<accession>A0ABN0IP29</accession>
<evidence type="ECO:0000313" key="2">
    <source>
        <dbReference type="Proteomes" id="UP000011769"/>
    </source>
</evidence>
<evidence type="ECO:0000313" key="1">
    <source>
        <dbReference type="EMBL" id="EMG24577.1"/>
    </source>
</evidence>
<sequence length="52" mass="5921">MELGNKSISVLDALDELVPDIGIIGSEMEREQTKETVPEYRSIFKNYRQGGY</sequence>
<dbReference type="Proteomes" id="UP000011769">
    <property type="component" value="Unassembled WGS sequence"/>
</dbReference>
<name>A0ABN0IP29_9STRE</name>
<reference evidence="1 2" key="1">
    <citation type="journal article" date="2013" name="PLoS ONE">
        <title>Comparative Genomic Characterization of Three Streptococcus parauberis Strains in Fish Pathogen, as Assessed by Wide-Genome Analyses.</title>
        <authorList>
            <person name="Nho S.W."/>
            <person name="Hikima J."/>
            <person name="Park S.B."/>
            <person name="Jang H.B."/>
            <person name="Cha I.S."/>
            <person name="Yasuike M."/>
            <person name="Nakamura Y."/>
            <person name="Fujiwara A."/>
            <person name="Sano M."/>
            <person name="Kanai K."/>
            <person name="Kondo H."/>
            <person name="Hirono I."/>
            <person name="Takeyama H."/>
            <person name="Aoki T."/>
            <person name="Jung T.S."/>
        </authorList>
    </citation>
    <scope>NUCLEOTIDE SEQUENCE [LARGE SCALE GENOMIC DNA]</scope>
    <source>
        <strain evidence="1 2">KRS-02083</strain>
    </source>
</reference>
<proteinExistence type="predicted"/>
<protein>
    <submittedName>
        <fullName evidence="1">Uncharacterized protein</fullName>
    </submittedName>
</protein>
<keyword evidence="2" id="KW-1185">Reference proteome</keyword>
<organism evidence="1 2">
    <name type="scientific">Streptococcus parauberis KRS-02083</name>
    <dbReference type="NCBI Taxonomy" id="1207545"/>
    <lineage>
        <taxon>Bacteria</taxon>
        <taxon>Bacillati</taxon>
        <taxon>Bacillota</taxon>
        <taxon>Bacilli</taxon>
        <taxon>Lactobacillales</taxon>
        <taxon>Streptococcaceae</taxon>
        <taxon>Streptococcus</taxon>
    </lineage>
</organism>
<gene>
    <name evidence="1" type="ORF">SPJ1_2098</name>
</gene>
<dbReference type="EMBL" id="ALYM01000009">
    <property type="protein sequence ID" value="EMG24577.1"/>
    <property type="molecule type" value="Genomic_DNA"/>
</dbReference>